<keyword evidence="3 6" id="KW-0862">Zinc</keyword>
<evidence type="ECO:0000313" key="8">
    <source>
        <dbReference type="EMBL" id="RCU44060.1"/>
    </source>
</evidence>
<dbReference type="GO" id="GO:0015976">
    <property type="term" value="P:carbon utilization"/>
    <property type="evidence" value="ECO:0007669"/>
    <property type="project" value="InterPro"/>
</dbReference>
<name>A0A368N1L1_9FLAO</name>
<proteinExistence type="inferred from homology"/>
<dbReference type="FunFam" id="3.40.1050.10:FF:000001">
    <property type="entry name" value="Carbonic anhydrase"/>
    <property type="match status" value="1"/>
</dbReference>
<dbReference type="OrthoDB" id="9797527at2"/>
<dbReference type="Gene3D" id="3.40.1050.10">
    <property type="entry name" value="Carbonic anhydrase"/>
    <property type="match status" value="1"/>
</dbReference>
<dbReference type="RefSeq" id="WP_114303039.1">
    <property type="nucleotide sequence ID" value="NZ_QPIE01000002.1"/>
</dbReference>
<feature type="binding site" evidence="6">
    <location>
        <position position="99"/>
    </location>
    <ligand>
        <name>Zn(2+)</name>
        <dbReference type="ChEBI" id="CHEBI:29105"/>
    </ligand>
</feature>
<dbReference type="Pfam" id="PF00484">
    <property type="entry name" value="Pro_CA"/>
    <property type="match status" value="1"/>
</dbReference>
<dbReference type="PROSITE" id="PS00705">
    <property type="entry name" value="PROK_CO2_ANHYDRASE_2"/>
    <property type="match status" value="1"/>
</dbReference>
<feature type="binding site" evidence="6">
    <location>
        <position position="102"/>
    </location>
    <ligand>
        <name>Zn(2+)</name>
        <dbReference type="ChEBI" id="CHEBI:29105"/>
    </ligand>
</feature>
<gene>
    <name evidence="8" type="ORF">DQ356_03325</name>
</gene>
<dbReference type="EC" id="4.2.1.1" evidence="7"/>
<evidence type="ECO:0000256" key="4">
    <source>
        <dbReference type="ARBA" id="ARBA00023239"/>
    </source>
</evidence>
<dbReference type="InterPro" id="IPR015892">
    <property type="entry name" value="Carbonic_anhydrase_CS"/>
</dbReference>
<dbReference type="EMBL" id="QPIE01000002">
    <property type="protein sequence ID" value="RCU44060.1"/>
    <property type="molecule type" value="Genomic_DNA"/>
</dbReference>
<accession>A0A368N1L1</accession>
<evidence type="ECO:0000256" key="5">
    <source>
        <dbReference type="ARBA" id="ARBA00048348"/>
    </source>
</evidence>
<dbReference type="SMART" id="SM00947">
    <property type="entry name" value="Pro_CA"/>
    <property type="match status" value="1"/>
</dbReference>
<evidence type="ECO:0000313" key="9">
    <source>
        <dbReference type="Proteomes" id="UP000252172"/>
    </source>
</evidence>
<sequence length="226" mass="25942">MSKSYETIFINNKKWIQEKLGQDADFFKKLADGQHPEYLYIGCSDSRATAEELMGMKPGEVFVHRNIANVVNTLDMSSTAVIQYAVEHLKVKHIIICGHYGCGGVKAAMTPADLGLLNPWLRTIRDVYRTHQAELDAISCDQMKYRRLVELNVQEQCINVIKMACVQQRYILDDYPIVHGWVFDIATGELIDLNIDFEEILTDIQKVYDLTNSHWLMSKKNNKNLL</sequence>
<evidence type="ECO:0000256" key="7">
    <source>
        <dbReference type="RuleBase" id="RU003956"/>
    </source>
</evidence>
<comment type="cofactor">
    <cofactor evidence="6">
        <name>Zn(2+)</name>
        <dbReference type="ChEBI" id="CHEBI:29105"/>
    </cofactor>
    <text evidence="6">Binds 1 zinc ion per subunit.</text>
</comment>
<feature type="binding site" evidence="6">
    <location>
        <position position="43"/>
    </location>
    <ligand>
        <name>Zn(2+)</name>
        <dbReference type="ChEBI" id="CHEBI:29105"/>
    </ligand>
</feature>
<protein>
    <recommendedName>
        <fullName evidence="7">Carbonic anhydrase</fullName>
        <ecNumber evidence="7">4.2.1.1</ecNumber>
    </recommendedName>
    <alternativeName>
        <fullName evidence="7">Carbonate dehydratase</fullName>
    </alternativeName>
</protein>
<dbReference type="GO" id="GO:0005737">
    <property type="term" value="C:cytoplasm"/>
    <property type="evidence" value="ECO:0007669"/>
    <property type="project" value="TreeGrafter"/>
</dbReference>
<evidence type="ECO:0000256" key="1">
    <source>
        <dbReference type="ARBA" id="ARBA00006217"/>
    </source>
</evidence>
<dbReference type="GO" id="GO:0071244">
    <property type="term" value="P:cellular response to carbon dioxide"/>
    <property type="evidence" value="ECO:0007669"/>
    <property type="project" value="TreeGrafter"/>
</dbReference>
<reference evidence="8 9" key="1">
    <citation type="submission" date="2018-07" db="EMBL/GenBank/DDBJ databases">
        <title>Chryseobacterium lacus sp. nov., isolated from lake water.</title>
        <authorList>
            <person name="Li C.-M."/>
        </authorList>
    </citation>
    <scope>NUCLEOTIDE SEQUENCE [LARGE SCALE GENOMIC DNA]</scope>
    <source>
        <strain evidence="8 9">YLOS41</strain>
    </source>
</reference>
<evidence type="ECO:0000256" key="3">
    <source>
        <dbReference type="ARBA" id="ARBA00022833"/>
    </source>
</evidence>
<dbReference type="GO" id="GO:0034599">
    <property type="term" value="P:cellular response to oxidative stress"/>
    <property type="evidence" value="ECO:0007669"/>
    <property type="project" value="TreeGrafter"/>
</dbReference>
<organism evidence="8 9">
    <name type="scientific">Chryseobacterium lacus</name>
    <dbReference type="NCBI Taxonomy" id="2058346"/>
    <lineage>
        <taxon>Bacteria</taxon>
        <taxon>Pseudomonadati</taxon>
        <taxon>Bacteroidota</taxon>
        <taxon>Flavobacteriia</taxon>
        <taxon>Flavobacteriales</taxon>
        <taxon>Weeksellaceae</taxon>
        <taxon>Chryseobacterium group</taxon>
        <taxon>Chryseobacterium</taxon>
    </lineage>
</organism>
<comment type="catalytic activity">
    <reaction evidence="5 7">
        <text>hydrogencarbonate + H(+) = CO2 + H2O</text>
        <dbReference type="Rhea" id="RHEA:10748"/>
        <dbReference type="ChEBI" id="CHEBI:15377"/>
        <dbReference type="ChEBI" id="CHEBI:15378"/>
        <dbReference type="ChEBI" id="CHEBI:16526"/>
        <dbReference type="ChEBI" id="CHEBI:17544"/>
        <dbReference type="EC" id="4.2.1.1"/>
    </reaction>
</comment>
<dbReference type="GO" id="GO:0004089">
    <property type="term" value="F:carbonate dehydratase activity"/>
    <property type="evidence" value="ECO:0007669"/>
    <property type="project" value="UniProtKB-UniRule"/>
</dbReference>
<dbReference type="PANTHER" id="PTHR11002:SF51">
    <property type="entry name" value="CARBONIC ANHYDRASE"/>
    <property type="match status" value="1"/>
</dbReference>
<dbReference type="GO" id="GO:0008270">
    <property type="term" value="F:zinc ion binding"/>
    <property type="evidence" value="ECO:0007669"/>
    <property type="project" value="UniProtKB-UniRule"/>
</dbReference>
<dbReference type="AlphaFoldDB" id="A0A368N1L1"/>
<dbReference type="PANTHER" id="PTHR11002">
    <property type="entry name" value="CARBONIC ANHYDRASE"/>
    <property type="match status" value="1"/>
</dbReference>
<dbReference type="SUPFAM" id="SSF53056">
    <property type="entry name" value="beta-carbonic anhydrase, cab"/>
    <property type="match status" value="1"/>
</dbReference>
<dbReference type="InterPro" id="IPR036874">
    <property type="entry name" value="Carbonic_anhydrase_sf"/>
</dbReference>
<evidence type="ECO:0000256" key="6">
    <source>
        <dbReference type="PIRSR" id="PIRSR601765-1"/>
    </source>
</evidence>
<evidence type="ECO:0000256" key="2">
    <source>
        <dbReference type="ARBA" id="ARBA00022723"/>
    </source>
</evidence>
<comment type="similarity">
    <text evidence="1 7">Belongs to the beta-class carbonic anhydrase family.</text>
</comment>
<comment type="function">
    <text evidence="7">Reversible hydration of carbon dioxide.</text>
</comment>
<feature type="binding site" evidence="6">
    <location>
        <position position="45"/>
    </location>
    <ligand>
        <name>Zn(2+)</name>
        <dbReference type="ChEBI" id="CHEBI:29105"/>
    </ligand>
</feature>
<keyword evidence="9" id="KW-1185">Reference proteome</keyword>
<dbReference type="Proteomes" id="UP000252172">
    <property type="component" value="Unassembled WGS sequence"/>
</dbReference>
<keyword evidence="2 6" id="KW-0479">Metal-binding</keyword>
<dbReference type="CDD" id="cd00883">
    <property type="entry name" value="beta_CA_cladeA"/>
    <property type="match status" value="1"/>
</dbReference>
<comment type="caution">
    <text evidence="8">The sequence shown here is derived from an EMBL/GenBank/DDBJ whole genome shotgun (WGS) entry which is preliminary data.</text>
</comment>
<keyword evidence="4 7" id="KW-0456">Lyase</keyword>
<dbReference type="InterPro" id="IPR001765">
    <property type="entry name" value="Carbonic_anhydrase"/>
</dbReference>